<comment type="similarity">
    <text evidence="4 5">Belongs to the RNA methyltransferase RlmH family.</text>
</comment>
<gene>
    <name evidence="5" type="primary">rlmH</name>
    <name evidence="6" type="ORF">A6A05_18700</name>
</gene>
<keyword evidence="2 5" id="KW-0808">Transferase</keyword>
<evidence type="ECO:0000256" key="3">
    <source>
        <dbReference type="ARBA" id="ARBA00022691"/>
    </source>
</evidence>
<comment type="function">
    <text evidence="5">Specifically methylates the pseudouridine at position 1915 (m3Psi1915) in 23S rRNA.</text>
</comment>
<dbReference type="PIRSF" id="PIRSF004505">
    <property type="entry name" value="MT_bac"/>
    <property type="match status" value="1"/>
</dbReference>
<feature type="binding site" evidence="5">
    <location>
        <begin position="119"/>
        <end position="124"/>
    </location>
    <ligand>
        <name>S-adenosyl-L-methionine</name>
        <dbReference type="ChEBI" id="CHEBI:59789"/>
    </ligand>
</feature>
<comment type="subcellular location">
    <subcellularLocation>
        <location evidence="5">Cytoplasm</location>
    </subcellularLocation>
</comment>
<accession>A0A178MZ77</accession>
<dbReference type="GO" id="GO:0005737">
    <property type="term" value="C:cytoplasm"/>
    <property type="evidence" value="ECO:0007669"/>
    <property type="project" value="UniProtKB-SubCell"/>
</dbReference>
<dbReference type="RefSeq" id="WP_068496625.1">
    <property type="nucleotide sequence ID" value="NZ_LWQU01000019.1"/>
</dbReference>
<name>A0A178MZ77_9PROT</name>
<sequence length="152" mass="16887">MKLWLAAVGRAKPGPEQDLYHQYVRRLAAPITLREVEEKRPLPMAARMAREAELLLAAIPERAVVVALDQRGKSMGSEDFAAQIGRWRDDGVADLAFLIGGADGHGEEVRARAQLLLSFGAMTWPHMLVRAMLAEQVWRAQAILSGHPYHRA</sequence>
<keyword evidence="3 5" id="KW-0949">S-adenosyl-L-methionine</keyword>
<dbReference type="InterPro" id="IPR029026">
    <property type="entry name" value="tRNA_m1G_MTases_N"/>
</dbReference>
<dbReference type="PANTHER" id="PTHR33603">
    <property type="entry name" value="METHYLTRANSFERASE"/>
    <property type="match status" value="1"/>
</dbReference>
<dbReference type="Proteomes" id="UP000078543">
    <property type="component" value="Unassembled WGS sequence"/>
</dbReference>
<dbReference type="STRING" id="1437059.A6A05_18700"/>
<dbReference type="InterPro" id="IPR003742">
    <property type="entry name" value="RlmH-like"/>
</dbReference>
<evidence type="ECO:0000256" key="5">
    <source>
        <dbReference type="HAMAP-Rule" id="MF_00658"/>
    </source>
</evidence>
<dbReference type="Gene3D" id="3.40.1280.10">
    <property type="match status" value="1"/>
</dbReference>
<comment type="subunit">
    <text evidence="5">Homodimer.</text>
</comment>
<dbReference type="CDD" id="cd18081">
    <property type="entry name" value="RlmH-like"/>
    <property type="match status" value="1"/>
</dbReference>
<organism evidence="6 7">
    <name type="scientific">Magnetospirillum moscoviense</name>
    <dbReference type="NCBI Taxonomy" id="1437059"/>
    <lineage>
        <taxon>Bacteria</taxon>
        <taxon>Pseudomonadati</taxon>
        <taxon>Pseudomonadota</taxon>
        <taxon>Alphaproteobacteria</taxon>
        <taxon>Rhodospirillales</taxon>
        <taxon>Rhodospirillaceae</taxon>
        <taxon>Magnetospirillum</taxon>
    </lineage>
</organism>
<dbReference type="InterPro" id="IPR029028">
    <property type="entry name" value="Alpha/beta_knot_MTases"/>
</dbReference>
<evidence type="ECO:0000256" key="4">
    <source>
        <dbReference type="ARBA" id="ARBA00038303"/>
    </source>
</evidence>
<keyword evidence="1 5" id="KW-0489">Methyltransferase</keyword>
<keyword evidence="5" id="KW-0963">Cytoplasm</keyword>
<dbReference type="Pfam" id="PF02590">
    <property type="entry name" value="SPOUT_MTase"/>
    <property type="match status" value="1"/>
</dbReference>
<feature type="binding site" evidence="5">
    <location>
        <position position="100"/>
    </location>
    <ligand>
        <name>S-adenosyl-L-methionine</name>
        <dbReference type="ChEBI" id="CHEBI:59789"/>
    </ligand>
</feature>
<keyword evidence="7" id="KW-1185">Reference proteome</keyword>
<comment type="catalytic activity">
    <reaction evidence="5">
        <text>pseudouridine(1915) in 23S rRNA + S-adenosyl-L-methionine = N(3)-methylpseudouridine(1915) in 23S rRNA + S-adenosyl-L-homocysteine + H(+)</text>
        <dbReference type="Rhea" id="RHEA:42752"/>
        <dbReference type="Rhea" id="RHEA-COMP:10221"/>
        <dbReference type="Rhea" id="RHEA-COMP:10222"/>
        <dbReference type="ChEBI" id="CHEBI:15378"/>
        <dbReference type="ChEBI" id="CHEBI:57856"/>
        <dbReference type="ChEBI" id="CHEBI:59789"/>
        <dbReference type="ChEBI" id="CHEBI:65314"/>
        <dbReference type="ChEBI" id="CHEBI:74486"/>
        <dbReference type="EC" id="2.1.1.177"/>
    </reaction>
</comment>
<evidence type="ECO:0000313" key="7">
    <source>
        <dbReference type="Proteomes" id="UP000078543"/>
    </source>
</evidence>
<evidence type="ECO:0000256" key="2">
    <source>
        <dbReference type="ARBA" id="ARBA00022679"/>
    </source>
</evidence>
<dbReference type="GO" id="GO:0070038">
    <property type="term" value="F:rRNA (pseudouridine-N3-)-methyltransferase activity"/>
    <property type="evidence" value="ECO:0007669"/>
    <property type="project" value="UniProtKB-UniRule"/>
</dbReference>
<dbReference type="EMBL" id="LWQU01000019">
    <property type="protein sequence ID" value="OAN65807.1"/>
    <property type="molecule type" value="Genomic_DNA"/>
</dbReference>
<evidence type="ECO:0000256" key="1">
    <source>
        <dbReference type="ARBA" id="ARBA00022603"/>
    </source>
</evidence>
<keyword evidence="5" id="KW-0698">rRNA processing</keyword>
<dbReference type="SUPFAM" id="SSF75217">
    <property type="entry name" value="alpha/beta knot"/>
    <property type="match status" value="1"/>
</dbReference>
<protein>
    <recommendedName>
        <fullName evidence="5">Ribosomal RNA large subunit methyltransferase H</fullName>
        <ecNumber evidence="5">2.1.1.177</ecNumber>
    </recommendedName>
    <alternativeName>
        <fullName evidence="5">23S rRNA (pseudouridine1915-N3)-methyltransferase</fullName>
    </alternativeName>
    <alternativeName>
        <fullName evidence="5">23S rRNA m3Psi1915 methyltransferase</fullName>
    </alternativeName>
    <alternativeName>
        <fullName evidence="5">rRNA (pseudouridine-N3-)-methyltransferase RlmH</fullName>
    </alternativeName>
</protein>
<reference evidence="6 7" key="1">
    <citation type="submission" date="2016-04" db="EMBL/GenBank/DDBJ databases">
        <title>Draft genome sequence of freshwater magnetotactic bacteria Magnetospirillum marisnigri SP-1 and Magnetospirillum moscoviense BB-1.</title>
        <authorList>
            <person name="Koziaeva V."/>
            <person name="Dziuba M.V."/>
            <person name="Ivanov T.M."/>
            <person name="Kuznetsov B."/>
            <person name="Grouzdev D.S."/>
        </authorList>
    </citation>
    <scope>NUCLEOTIDE SEQUENCE [LARGE SCALE GENOMIC DNA]</scope>
    <source>
        <strain evidence="6 7">BB-1</strain>
    </source>
</reference>
<dbReference type="HAMAP" id="MF_00658">
    <property type="entry name" value="23SrRNA_methyltr_H"/>
    <property type="match status" value="1"/>
</dbReference>
<dbReference type="NCBIfam" id="NF000989">
    <property type="entry name" value="PRK00103.2-3"/>
    <property type="match status" value="1"/>
</dbReference>
<dbReference type="EC" id="2.1.1.177" evidence="5"/>
<comment type="caution">
    <text evidence="6">The sequence shown here is derived from an EMBL/GenBank/DDBJ whole genome shotgun (WGS) entry which is preliminary data.</text>
</comment>
<feature type="binding site" evidence="5">
    <location>
        <position position="68"/>
    </location>
    <ligand>
        <name>S-adenosyl-L-methionine</name>
        <dbReference type="ChEBI" id="CHEBI:59789"/>
    </ligand>
</feature>
<dbReference type="OrthoDB" id="9806643at2"/>
<dbReference type="PANTHER" id="PTHR33603:SF1">
    <property type="entry name" value="RIBOSOMAL RNA LARGE SUBUNIT METHYLTRANSFERASE H"/>
    <property type="match status" value="1"/>
</dbReference>
<evidence type="ECO:0000313" key="6">
    <source>
        <dbReference type="EMBL" id="OAN65807.1"/>
    </source>
</evidence>
<dbReference type="AlphaFoldDB" id="A0A178MZ77"/>
<proteinExistence type="inferred from homology"/>